<organism evidence="1 2">
    <name type="scientific">Blautia luti DSM 14534 = JCM 17040</name>
    <dbReference type="NCBI Taxonomy" id="649762"/>
    <lineage>
        <taxon>Bacteria</taxon>
        <taxon>Bacillati</taxon>
        <taxon>Bacillota</taxon>
        <taxon>Clostridia</taxon>
        <taxon>Lachnospirales</taxon>
        <taxon>Lachnospiraceae</taxon>
        <taxon>Blautia</taxon>
    </lineage>
</organism>
<dbReference type="EMBL" id="WMBC01000003">
    <property type="protein sequence ID" value="MTD60642.1"/>
    <property type="molecule type" value="Genomic_DNA"/>
</dbReference>
<evidence type="ECO:0000313" key="1">
    <source>
        <dbReference type="EMBL" id="MTD60642.1"/>
    </source>
</evidence>
<dbReference type="RefSeq" id="WP_118651174.1">
    <property type="nucleotide sequence ID" value="NZ_WMBC01000003.1"/>
</dbReference>
<evidence type="ECO:0000313" key="2">
    <source>
        <dbReference type="Proteomes" id="UP000437824"/>
    </source>
</evidence>
<gene>
    <name evidence="1" type="ORF">GKZ57_05040</name>
</gene>
<reference evidence="1 2" key="1">
    <citation type="submission" date="2019-11" db="EMBL/GenBank/DDBJ databases">
        <title>Draft genome sequence of Blautia luti DSM 14534T, isolated from human stool.</title>
        <authorList>
            <person name="Ortiz R."/>
            <person name="Melis-Arcos F."/>
            <person name="Covarrubias P."/>
            <person name="Cardenas J.P."/>
            <person name="Perez-Donoso J."/>
            <person name="Almonacid D."/>
        </authorList>
    </citation>
    <scope>NUCLEOTIDE SEQUENCE [LARGE SCALE GENOMIC DNA]</scope>
    <source>
        <strain evidence="1 2">DSM 14534</strain>
    </source>
</reference>
<name>A0A844GHK7_9FIRM</name>
<dbReference type="InterPro" id="IPR024269">
    <property type="entry name" value="DUF3791"/>
</dbReference>
<comment type="caution">
    <text evidence="1">The sequence shown here is derived from an EMBL/GenBank/DDBJ whole genome shotgun (WGS) entry which is preliminary data.</text>
</comment>
<accession>A0A844GHK7</accession>
<dbReference type="AlphaFoldDB" id="A0A844GHK7"/>
<dbReference type="Pfam" id="PF12668">
    <property type="entry name" value="DUF3791"/>
    <property type="match status" value="1"/>
</dbReference>
<protein>
    <submittedName>
        <fullName evidence="1">DUF3791 domain-containing protein</fullName>
    </submittedName>
</protein>
<sequence length="73" mass="8485">MSEYNIDIADMQCWVFRMAQSKWKMSPSDCAELFKKYDILGFISECYDILHLNGYACVLHDVETLLKNRGVSV</sequence>
<proteinExistence type="predicted"/>
<dbReference type="Proteomes" id="UP000437824">
    <property type="component" value="Unassembled WGS sequence"/>
</dbReference>